<dbReference type="PANTHER" id="PTHR11920">
    <property type="entry name" value="GUANYLYL CYCLASE"/>
    <property type="match status" value="1"/>
</dbReference>
<reference evidence="9" key="1">
    <citation type="submission" date="2013-05" db="EMBL/GenBank/DDBJ databases">
        <title>The Genome sequence of Mucor circinelloides f. circinelloides 1006PhL.</title>
        <authorList>
            <consortium name="The Broad Institute Genomics Platform"/>
            <person name="Cuomo C."/>
            <person name="Earl A."/>
            <person name="Findley K."/>
            <person name="Lee S.C."/>
            <person name="Walker B."/>
            <person name="Young S."/>
            <person name="Zeng Q."/>
            <person name="Gargeya S."/>
            <person name="Fitzgerald M."/>
            <person name="Haas B."/>
            <person name="Abouelleil A."/>
            <person name="Allen A.W."/>
            <person name="Alvarado L."/>
            <person name="Arachchi H.M."/>
            <person name="Berlin A.M."/>
            <person name="Chapman S.B."/>
            <person name="Gainer-Dewar J."/>
            <person name="Goldberg J."/>
            <person name="Griggs A."/>
            <person name="Gujja S."/>
            <person name="Hansen M."/>
            <person name="Howarth C."/>
            <person name="Imamovic A."/>
            <person name="Ireland A."/>
            <person name="Larimer J."/>
            <person name="McCowan C."/>
            <person name="Murphy C."/>
            <person name="Pearson M."/>
            <person name="Poon T.W."/>
            <person name="Priest M."/>
            <person name="Roberts A."/>
            <person name="Saif S."/>
            <person name="Shea T."/>
            <person name="Sisk P."/>
            <person name="Sykes S."/>
            <person name="Wortman J."/>
            <person name="Nusbaum C."/>
            <person name="Birren B."/>
        </authorList>
    </citation>
    <scope>NUCLEOTIDE SEQUENCE [LARGE SCALE GENOMIC DNA]</scope>
    <source>
        <strain evidence="9">1006PhL</strain>
    </source>
</reference>
<keyword evidence="8" id="KW-0418">Kinase</keyword>
<dbReference type="EMBL" id="KE123967">
    <property type="protein sequence ID" value="EPB87482.1"/>
    <property type="molecule type" value="Genomic_DNA"/>
</dbReference>
<dbReference type="GO" id="GO:0001653">
    <property type="term" value="F:peptide receptor activity"/>
    <property type="evidence" value="ECO:0007669"/>
    <property type="project" value="TreeGrafter"/>
</dbReference>
<dbReference type="InterPro" id="IPR000719">
    <property type="entry name" value="Prot_kinase_dom"/>
</dbReference>
<gene>
    <name evidence="8" type="ORF">HMPREF1544_05676</name>
</gene>
<dbReference type="CDD" id="cd00082">
    <property type="entry name" value="HisKA"/>
    <property type="match status" value="1"/>
</dbReference>
<dbReference type="SUPFAM" id="SSF53822">
    <property type="entry name" value="Periplasmic binding protein-like I"/>
    <property type="match status" value="2"/>
</dbReference>
<dbReference type="InterPro" id="IPR050401">
    <property type="entry name" value="Cyclic_nucleotide_synthase"/>
</dbReference>
<dbReference type="GO" id="GO:0007168">
    <property type="term" value="P:receptor guanylyl cyclase signaling pathway"/>
    <property type="evidence" value="ECO:0007669"/>
    <property type="project" value="TreeGrafter"/>
</dbReference>
<feature type="chain" id="PRO_5004497137" description="guanylate cyclase" evidence="6">
    <location>
        <begin position="20"/>
        <end position="1358"/>
    </location>
</feature>
<keyword evidence="5" id="KW-1133">Transmembrane helix</keyword>
<evidence type="ECO:0000256" key="5">
    <source>
        <dbReference type="SAM" id="Phobius"/>
    </source>
</evidence>
<protein>
    <recommendedName>
        <fullName evidence="1">guanylate cyclase</fullName>
        <ecNumber evidence="1">4.6.1.2</ecNumber>
    </recommendedName>
</protein>
<evidence type="ECO:0000313" key="8">
    <source>
        <dbReference type="EMBL" id="EPB87482.1"/>
    </source>
</evidence>
<dbReference type="InterPro" id="IPR009030">
    <property type="entry name" value="Growth_fac_rcpt_cys_sf"/>
</dbReference>
<dbReference type="Gene3D" id="1.10.510.10">
    <property type="entry name" value="Transferase(Phosphotransferase) domain 1"/>
    <property type="match status" value="1"/>
</dbReference>
<dbReference type="Pfam" id="PF13407">
    <property type="entry name" value="Peripla_BP_4"/>
    <property type="match status" value="1"/>
</dbReference>
<dbReference type="eggNOG" id="KOG1023">
    <property type="taxonomic scope" value="Eukaryota"/>
</dbReference>
<dbReference type="Gene3D" id="1.10.287.130">
    <property type="match status" value="1"/>
</dbReference>
<keyword evidence="2" id="KW-0547">Nucleotide-binding</keyword>
<dbReference type="PROSITE" id="PS50011">
    <property type="entry name" value="PROTEIN_KINASE_DOM"/>
    <property type="match status" value="1"/>
</dbReference>
<dbReference type="Pfam" id="PF00512">
    <property type="entry name" value="HisKA"/>
    <property type="match status" value="1"/>
</dbReference>
<evidence type="ECO:0000256" key="6">
    <source>
        <dbReference type="SAM" id="SignalP"/>
    </source>
</evidence>
<keyword evidence="5" id="KW-0472">Membrane</keyword>
<feature type="transmembrane region" description="Helical" evidence="5">
    <location>
        <begin position="734"/>
        <end position="758"/>
    </location>
</feature>
<dbReference type="InterPro" id="IPR025997">
    <property type="entry name" value="SBP_2_dom"/>
</dbReference>
<keyword evidence="3" id="KW-0456">Lyase</keyword>
<dbReference type="STRING" id="1220926.S2JG68"/>
<dbReference type="PANTHER" id="PTHR11920:SF501">
    <property type="entry name" value="GUANYLATE CYCLASE 32E"/>
    <property type="match status" value="1"/>
</dbReference>
<evidence type="ECO:0000259" key="7">
    <source>
        <dbReference type="PROSITE" id="PS50011"/>
    </source>
</evidence>
<feature type="signal peptide" evidence="6">
    <location>
        <begin position="1"/>
        <end position="19"/>
    </location>
</feature>
<keyword evidence="4" id="KW-0141">cGMP biosynthesis</keyword>
<evidence type="ECO:0000256" key="2">
    <source>
        <dbReference type="ARBA" id="ARBA00022741"/>
    </source>
</evidence>
<dbReference type="GO" id="GO:0000155">
    <property type="term" value="F:phosphorelay sensor kinase activity"/>
    <property type="evidence" value="ECO:0007669"/>
    <property type="project" value="InterPro"/>
</dbReference>
<dbReference type="Proteomes" id="UP000014254">
    <property type="component" value="Unassembled WGS sequence"/>
</dbReference>
<evidence type="ECO:0000313" key="9">
    <source>
        <dbReference type="Proteomes" id="UP000014254"/>
    </source>
</evidence>
<dbReference type="InterPro" id="IPR003661">
    <property type="entry name" value="HisK_dim/P_dom"/>
</dbReference>
<dbReference type="InParanoid" id="S2JG68"/>
<dbReference type="GO" id="GO:0004383">
    <property type="term" value="F:guanylate cyclase activity"/>
    <property type="evidence" value="ECO:0007669"/>
    <property type="project" value="UniProtKB-EC"/>
</dbReference>
<keyword evidence="9" id="KW-1185">Reference proteome</keyword>
<feature type="domain" description="Protein kinase" evidence="7">
    <location>
        <begin position="948"/>
        <end position="1244"/>
    </location>
</feature>
<keyword evidence="8" id="KW-0808">Transferase</keyword>
<evidence type="ECO:0000256" key="4">
    <source>
        <dbReference type="ARBA" id="ARBA00023293"/>
    </source>
</evidence>
<dbReference type="InterPro" id="IPR036097">
    <property type="entry name" value="HisK_dim/P_sf"/>
</dbReference>
<dbReference type="Gene3D" id="3.40.50.2300">
    <property type="match status" value="3"/>
</dbReference>
<dbReference type="SUPFAM" id="SSF56112">
    <property type="entry name" value="Protein kinase-like (PK-like)"/>
    <property type="match status" value="1"/>
</dbReference>
<evidence type="ECO:0000256" key="3">
    <source>
        <dbReference type="ARBA" id="ARBA00023239"/>
    </source>
</evidence>
<keyword evidence="6" id="KW-0732">Signal</keyword>
<dbReference type="GO" id="GO:0004016">
    <property type="term" value="F:adenylate cyclase activity"/>
    <property type="evidence" value="ECO:0007669"/>
    <property type="project" value="TreeGrafter"/>
</dbReference>
<dbReference type="GO" id="GO:0005886">
    <property type="term" value="C:plasma membrane"/>
    <property type="evidence" value="ECO:0007669"/>
    <property type="project" value="TreeGrafter"/>
</dbReference>
<name>S2JG68_MUCC1</name>
<dbReference type="OrthoDB" id="60033at2759"/>
<dbReference type="Pfam" id="PF00069">
    <property type="entry name" value="Pkinase"/>
    <property type="match status" value="1"/>
</dbReference>
<organism evidence="8 9">
    <name type="scientific">Mucor circinelloides f. circinelloides (strain 1006PhL)</name>
    <name type="common">Mucormycosis agent</name>
    <name type="synonym">Calyptromyces circinelloides</name>
    <dbReference type="NCBI Taxonomy" id="1220926"/>
    <lineage>
        <taxon>Eukaryota</taxon>
        <taxon>Fungi</taxon>
        <taxon>Fungi incertae sedis</taxon>
        <taxon>Mucoromycota</taxon>
        <taxon>Mucoromycotina</taxon>
        <taxon>Mucoromycetes</taxon>
        <taxon>Mucorales</taxon>
        <taxon>Mucorineae</taxon>
        <taxon>Mucoraceae</taxon>
        <taxon>Mucor</taxon>
    </lineage>
</organism>
<proteinExistence type="predicted"/>
<dbReference type="InterPro" id="IPR028082">
    <property type="entry name" value="Peripla_BP_I"/>
</dbReference>
<sequence>MNLIVLCILLWLSLDTIHCQIQHKPKDELSEFSLPSCGITPTIPKKRRRIAFISHESAIATFFHNPEQGSRDAANIVDVDIEWNRYLARSESSMVQDIHDAGIDGIIASIPNDNVFEAIQYAVSKNVPVIVFNSGLDYARKLGLTRVLQDDVEAGNLLGKELYNAKFSRPLAVQLSSLDDGTSERRRLGIQQAIGQAPGLLKIFEASNVTAVSTPAQFVRDAFLSNPVAYDSIISLGGSSCADIVAASVLDLKRNFASTNIASAFFDIGGENVSALFRLENNTFAVTQLPYYQTALPVFYMYIRLLTGQDVFRNQTIKTGPNLVTNAILSYFMQNEENSLISINDKSGSIGALVPHTRGDTYNAAMMAGVSNLAQKLNWTVYIPKEEGLFVSPQAMKKNVDYFLAKGVDGILMQSSDNQILEYASQAMSTAKTSTSAVAIGSFFERYNRTYPDLSNVALDMVGLSRSIANRVVADGYSRPLCITERSIDVQSSFCQYFYEAYQELHGNNAIVKAEQVVQSVNLSYPGAMENEFMAILRRLYEDGAYEPDSYITFSEYVFSIINSRMIKDYLNNNTMSVYTASELFDQNQAYLDGHVKGLWATNMFSVGFMSLLHIVLNKVIDFPSWEGALISIPHIKNICDPGTYYSNFTTTAYCQGSDGNIQKSIQCIQCPENMYTDLPDQYQCKMCAVGFFSLPGSSSCTSCYDRPDNITSNSIKTICTAFINDQAAQKRQLYMSIFIPIGIILCLIALAFLCRYLRRRWLSQRTLGSDEDWLLSFNELVKPPIDQLESNDNKKITVQKSLLSKPERSVSRSSSSTGSSVIAGNNLNPYIIDNESTTATGEEGGGIIIRKQKPASTKDTPPYHDSRFDPDLQHVNHIHHQQEKGEIQGVVKNKVYGSPTSITTASTSSSSAMAATAGTAGGSLFTHKGNHTRSAAVAALTLNHHKTDSKSIVGKPEFIHALGSHRSLPVYIKQIGFKKVRVDNDVRKEVSLMKNIRHSKLSEFVGLILEPQRTLIVEEYCSKGSLADVLANSDIDLAWIFRFALINDLISGMKFLHRSKFQYHGCLTSDCCMVTGRWELKISNYGLRQLRYSQVVDTMGYSPTARKRRNSLFSKDAAFTDEVAHVLRSTETLLWLAPESVVATPSNVYLAYPSKSADVYSAGVIINEILTRERPYANRQSCPEHIFHEVCTVDLRPQMQPPSRDDFTEGMTSIVSDCLQRNAYARPSFTSIANRVEELDPYFYGSESMIDNMAVLLEKYANNMEILVKQRTANLQQRTLELEEERARTETLLKDLKTAKEVAEAAAASKQSFLANMSHEIRTPMNAVIGMSRSLMESEELPIDLYDCAETIESSDT</sequence>
<dbReference type="SUPFAM" id="SSF47384">
    <property type="entry name" value="Homodimeric domain of signal transducing histidine kinase"/>
    <property type="match status" value="1"/>
</dbReference>
<dbReference type="GO" id="GO:0005524">
    <property type="term" value="F:ATP binding"/>
    <property type="evidence" value="ECO:0007669"/>
    <property type="project" value="InterPro"/>
</dbReference>
<dbReference type="SMART" id="SM01411">
    <property type="entry name" value="Ephrin_rec_like"/>
    <property type="match status" value="1"/>
</dbReference>
<accession>S2JG68</accession>
<keyword evidence="5" id="KW-0812">Transmembrane</keyword>
<dbReference type="EC" id="4.6.1.2" evidence="1"/>
<dbReference type="SUPFAM" id="SSF57184">
    <property type="entry name" value="Growth factor receptor domain"/>
    <property type="match status" value="1"/>
</dbReference>
<dbReference type="VEuPathDB" id="FungiDB:HMPREF1544_05676"/>
<dbReference type="InterPro" id="IPR011009">
    <property type="entry name" value="Kinase-like_dom_sf"/>
</dbReference>
<evidence type="ECO:0000256" key="1">
    <source>
        <dbReference type="ARBA" id="ARBA00012202"/>
    </source>
</evidence>